<feature type="region of interest" description="Disordered" evidence="1">
    <location>
        <begin position="1"/>
        <end position="31"/>
    </location>
</feature>
<keyword evidence="3" id="KW-1185">Reference proteome</keyword>
<feature type="region of interest" description="Disordered" evidence="1">
    <location>
        <begin position="68"/>
        <end position="134"/>
    </location>
</feature>
<protein>
    <submittedName>
        <fullName evidence="2">Transmembrane protein</fullName>
    </submittedName>
</protein>
<comment type="caution">
    <text evidence="2">The sequence shown here is derived from an EMBL/GenBank/DDBJ whole genome shotgun (WGS) entry which is preliminary data.</text>
</comment>
<organism evidence="2 3">
    <name type="scientific">Crotalus adamanteus</name>
    <name type="common">Eastern diamondback rattlesnake</name>
    <dbReference type="NCBI Taxonomy" id="8729"/>
    <lineage>
        <taxon>Eukaryota</taxon>
        <taxon>Metazoa</taxon>
        <taxon>Chordata</taxon>
        <taxon>Craniata</taxon>
        <taxon>Vertebrata</taxon>
        <taxon>Euteleostomi</taxon>
        <taxon>Lepidosauria</taxon>
        <taxon>Squamata</taxon>
        <taxon>Bifurcata</taxon>
        <taxon>Unidentata</taxon>
        <taxon>Episquamata</taxon>
        <taxon>Toxicofera</taxon>
        <taxon>Serpentes</taxon>
        <taxon>Colubroidea</taxon>
        <taxon>Viperidae</taxon>
        <taxon>Crotalinae</taxon>
        <taxon>Crotalus</taxon>
    </lineage>
</organism>
<dbReference type="PANTHER" id="PTHR31617">
    <property type="entry name" value="TRANSMEMBRANE PROTEIN 171"/>
    <property type="match status" value="1"/>
</dbReference>
<sequence length="189" mass="21674">MYPSNLLGRLFGTSGADFGREGGREKRPREPDFYRFRGSLSARLFGKELRPRGRARFALPARLVDSTGEKIRQRLQRKEPRGEENRGSVAAQGHSRRQQTGTHSPRKTLNLPDPRPRARRERKRLSGVRPTEELSHIKKKQNLNLIQESSVSEEQLNSESFQVTVGDTVMMFPPPPPPYFSDLFLLIEH</sequence>
<dbReference type="InterPro" id="IPR029173">
    <property type="entry name" value="TMEM171"/>
</dbReference>
<keyword evidence="2" id="KW-0812">Transmembrane</keyword>
<evidence type="ECO:0000313" key="3">
    <source>
        <dbReference type="Proteomes" id="UP001474421"/>
    </source>
</evidence>
<name>A0AAW1C3J2_CROAD</name>
<feature type="compositionally biased region" description="Basic residues" evidence="1">
    <location>
        <begin position="117"/>
        <end position="126"/>
    </location>
</feature>
<dbReference type="Pfam" id="PF15471">
    <property type="entry name" value="TMEM171"/>
    <property type="match status" value="1"/>
</dbReference>
<dbReference type="Proteomes" id="UP001474421">
    <property type="component" value="Unassembled WGS sequence"/>
</dbReference>
<proteinExistence type="predicted"/>
<feature type="compositionally biased region" description="Basic and acidic residues" evidence="1">
    <location>
        <begin position="18"/>
        <end position="31"/>
    </location>
</feature>
<accession>A0AAW1C3J2</accession>
<dbReference type="AlphaFoldDB" id="A0AAW1C3J2"/>
<evidence type="ECO:0000256" key="1">
    <source>
        <dbReference type="SAM" id="MobiDB-lite"/>
    </source>
</evidence>
<reference evidence="2 3" key="1">
    <citation type="journal article" date="2024" name="Proc. Natl. Acad. Sci. U.S.A.">
        <title>The genetic regulatory architecture and epigenomic basis for age-related changes in rattlesnake venom.</title>
        <authorList>
            <person name="Hogan M.P."/>
            <person name="Holding M.L."/>
            <person name="Nystrom G.S."/>
            <person name="Colston T.J."/>
            <person name="Bartlett D.A."/>
            <person name="Mason A.J."/>
            <person name="Ellsworth S.A."/>
            <person name="Rautsaw R.M."/>
            <person name="Lawrence K.C."/>
            <person name="Strickland J.L."/>
            <person name="He B."/>
            <person name="Fraser P."/>
            <person name="Margres M.J."/>
            <person name="Gilbert D.M."/>
            <person name="Gibbs H.L."/>
            <person name="Parkinson C.L."/>
            <person name="Rokyta D.R."/>
        </authorList>
    </citation>
    <scope>NUCLEOTIDE SEQUENCE [LARGE SCALE GENOMIC DNA]</scope>
    <source>
        <strain evidence="2">DRR0105</strain>
    </source>
</reference>
<dbReference type="EMBL" id="JAOTOJ010000002">
    <property type="protein sequence ID" value="KAK9408452.1"/>
    <property type="molecule type" value="Genomic_DNA"/>
</dbReference>
<dbReference type="PANTHER" id="PTHR31617:SF0">
    <property type="entry name" value="TRANSMEMBRANE PROTEIN 171"/>
    <property type="match status" value="1"/>
</dbReference>
<gene>
    <name evidence="2" type="ORF">NXF25_007226</name>
</gene>
<evidence type="ECO:0000313" key="2">
    <source>
        <dbReference type="EMBL" id="KAK9408452.1"/>
    </source>
</evidence>
<keyword evidence="2" id="KW-0472">Membrane</keyword>
<feature type="compositionally biased region" description="Basic and acidic residues" evidence="1">
    <location>
        <begin position="68"/>
        <end position="86"/>
    </location>
</feature>